<dbReference type="InterPro" id="IPR000073">
    <property type="entry name" value="AB_hydrolase_1"/>
</dbReference>
<evidence type="ECO:0000313" key="2">
    <source>
        <dbReference type="EMBL" id="MFG3817051.1"/>
    </source>
</evidence>
<dbReference type="InterPro" id="IPR050266">
    <property type="entry name" value="AB_hydrolase_sf"/>
</dbReference>
<keyword evidence="3" id="KW-1185">Reference proteome</keyword>
<organism evidence="2 3">
    <name type="scientific">Limnothrix redekei LRLZ20PSL1</name>
    <dbReference type="NCBI Taxonomy" id="3112953"/>
    <lineage>
        <taxon>Bacteria</taxon>
        <taxon>Bacillati</taxon>
        <taxon>Cyanobacteriota</taxon>
        <taxon>Cyanophyceae</taxon>
        <taxon>Pseudanabaenales</taxon>
        <taxon>Pseudanabaenaceae</taxon>
        <taxon>Limnothrix</taxon>
    </lineage>
</organism>
<dbReference type="GO" id="GO:0016787">
    <property type="term" value="F:hydrolase activity"/>
    <property type="evidence" value="ECO:0007669"/>
    <property type="project" value="UniProtKB-KW"/>
</dbReference>
<dbReference type="RefSeq" id="WP_190529893.1">
    <property type="nucleotide sequence ID" value="NZ_JAZAQF010000028.1"/>
</dbReference>
<dbReference type="PANTHER" id="PTHR43798">
    <property type="entry name" value="MONOACYLGLYCEROL LIPASE"/>
    <property type="match status" value="1"/>
</dbReference>
<evidence type="ECO:0000259" key="1">
    <source>
        <dbReference type="Pfam" id="PF00561"/>
    </source>
</evidence>
<comment type="caution">
    <text evidence="2">The sequence shown here is derived from an EMBL/GenBank/DDBJ whole genome shotgun (WGS) entry which is preliminary data.</text>
</comment>
<feature type="domain" description="AB hydrolase-1" evidence="1">
    <location>
        <begin position="29"/>
        <end position="142"/>
    </location>
</feature>
<dbReference type="SUPFAM" id="SSF53474">
    <property type="entry name" value="alpha/beta-Hydrolases"/>
    <property type="match status" value="1"/>
</dbReference>
<reference evidence="3" key="1">
    <citation type="journal article" date="2024" name="Algal Res.">
        <title>Biochemical, toxicological and genomic investigation of a high-biomass producing Limnothrix strain isolated from Italian shallow drinking water reservoir.</title>
        <authorList>
            <person name="Simonazzi M."/>
            <person name="Shishido T.K."/>
            <person name="Delbaje E."/>
            <person name="Wahlsten M."/>
            <person name="Fewer D.P."/>
            <person name="Sivonen K."/>
            <person name="Pezzolesi L."/>
            <person name="Pistocchi R."/>
        </authorList>
    </citation>
    <scope>NUCLEOTIDE SEQUENCE [LARGE SCALE GENOMIC DNA]</scope>
    <source>
        <strain evidence="3">LRLZ20PSL1</strain>
    </source>
</reference>
<name>A0ABW7CAW0_9CYAN</name>
<dbReference type="Pfam" id="PF00561">
    <property type="entry name" value="Abhydrolase_1"/>
    <property type="match status" value="1"/>
</dbReference>
<evidence type="ECO:0000313" key="3">
    <source>
        <dbReference type="Proteomes" id="UP001604335"/>
    </source>
</evidence>
<dbReference type="InterPro" id="IPR029058">
    <property type="entry name" value="AB_hydrolase_fold"/>
</dbReference>
<dbReference type="PRINTS" id="PR00111">
    <property type="entry name" value="ABHYDROLASE"/>
</dbReference>
<proteinExistence type="predicted"/>
<protein>
    <submittedName>
        <fullName evidence="2">Alpha/beta hydrolase</fullName>
    </submittedName>
</protein>
<dbReference type="Proteomes" id="UP001604335">
    <property type="component" value="Unassembled WGS sequence"/>
</dbReference>
<accession>A0ABW7CAW0</accession>
<sequence>MNDQQQLGLPGRSNQFLTYWQWGNLSDRPLLLLHGLGDCAAVWEGAAQELAKKGYGVVAPDLPGHGNSSKGDRPYTTEAIVEDLEALCNHLGWSRVTVVGHSWMGKVATRWMQDLPQRFQQAVIVDPFFIGKMPDWLRLSFPILYRTLPFLKLTGPFPDQTSAEDCARQLKQYREWNPWQAAAFAANLEQKDDGTWGSKLDLLARDRVFEDVLGIAGFQKSVSLPTLLILPEQGLNQFAWQTRDFHQFCERLTVQTVPGNHWPFLNDPIGFAETIDRWLIAPAQERHNFGQVAQFDVV</sequence>
<gene>
    <name evidence="2" type="ORF">VPK24_05335</name>
</gene>
<dbReference type="PANTHER" id="PTHR43798:SF33">
    <property type="entry name" value="HYDROLASE, PUTATIVE (AFU_ORTHOLOGUE AFUA_2G14860)-RELATED"/>
    <property type="match status" value="1"/>
</dbReference>
<keyword evidence="2" id="KW-0378">Hydrolase</keyword>
<dbReference type="Gene3D" id="3.40.50.1820">
    <property type="entry name" value="alpha/beta hydrolase"/>
    <property type="match status" value="1"/>
</dbReference>
<dbReference type="EMBL" id="JAZAQF010000028">
    <property type="protein sequence ID" value="MFG3817051.1"/>
    <property type="molecule type" value="Genomic_DNA"/>
</dbReference>